<reference evidence="1 2" key="1">
    <citation type="journal article" date="2023" name="IMA Fungus">
        <title>Comparative genomic study of the Penicillium genus elucidates a diverse pangenome and 15 lateral gene transfer events.</title>
        <authorList>
            <person name="Petersen C."/>
            <person name="Sorensen T."/>
            <person name="Nielsen M.R."/>
            <person name="Sondergaard T.E."/>
            <person name="Sorensen J.L."/>
            <person name="Fitzpatrick D.A."/>
            <person name="Frisvad J.C."/>
            <person name="Nielsen K.L."/>
        </authorList>
    </citation>
    <scope>NUCLEOTIDE SEQUENCE [LARGE SCALE GENOMIC DNA]</scope>
    <source>
        <strain evidence="1 2">IBT 3361</strain>
    </source>
</reference>
<gene>
    <name evidence="1" type="ORF">N7505_011739</name>
</gene>
<protein>
    <submittedName>
        <fullName evidence="1">Major facilitator superfamily domain general substrate transporter</fullName>
    </submittedName>
</protein>
<proteinExistence type="predicted"/>
<keyword evidence="2" id="KW-1185">Reference proteome</keyword>
<comment type="caution">
    <text evidence="1">The sequence shown here is derived from an EMBL/GenBank/DDBJ whole genome shotgun (WGS) entry which is preliminary data.</text>
</comment>
<organism evidence="1 2">
    <name type="scientific">Penicillium chrysogenum</name>
    <name type="common">Penicillium notatum</name>
    <dbReference type="NCBI Taxonomy" id="5076"/>
    <lineage>
        <taxon>Eukaryota</taxon>
        <taxon>Fungi</taxon>
        <taxon>Dikarya</taxon>
        <taxon>Ascomycota</taxon>
        <taxon>Pezizomycotina</taxon>
        <taxon>Eurotiomycetes</taxon>
        <taxon>Eurotiomycetidae</taxon>
        <taxon>Eurotiales</taxon>
        <taxon>Aspergillaceae</taxon>
        <taxon>Penicillium</taxon>
        <taxon>Penicillium chrysogenum species complex</taxon>
    </lineage>
</organism>
<name>A0ABQ8W4A4_PENCH</name>
<sequence length="118" mass="12511">MTIYDLHTCITKIILYSGYLGFSGGIDFQAAVQTTLGPADINLTIEVILSGQRTGLPAFIAIGQVVLTDKLLSSSAEVVPGLTPTFIEQYALGDIKNGLLIQRWDGALGSIGRSSTHT</sequence>
<dbReference type="EMBL" id="JAPVEB010000011">
    <property type="protein sequence ID" value="KAJ5254530.1"/>
    <property type="molecule type" value="Genomic_DNA"/>
</dbReference>
<evidence type="ECO:0000313" key="2">
    <source>
        <dbReference type="Proteomes" id="UP001220256"/>
    </source>
</evidence>
<dbReference type="Proteomes" id="UP001220256">
    <property type="component" value="Unassembled WGS sequence"/>
</dbReference>
<accession>A0ABQ8W4A4</accession>
<evidence type="ECO:0000313" key="1">
    <source>
        <dbReference type="EMBL" id="KAJ5254530.1"/>
    </source>
</evidence>